<feature type="compositionally biased region" description="Basic and acidic residues" evidence="2">
    <location>
        <begin position="262"/>
        <end position="280"/>
    </location>
</feature>
<dbReference type="EMBL" id="JACAGK010000061">
    <property type="protein sequence ID" value="MDM1049891.1"/>
    <property type="molecule type" value="Genomic_DNA"/>
</dbReference>
<evidence type="ECO:0000313" key="4">
    <source>
        <dbReference type="Proteomes" id="UP001170954"/>
    </source>
</evidence>
<name>A0ABT7NRY8_9SPHI</name>
<dbReference type="Proteomes" id="UP001170954">
    <property type="component" value="Unassembled WGS sequence"/>
</dbReference>
<dbReference type="RefSeq" id="WP_286652127.1">
    <property type="nucleotide sequence ID" value="NZ_JACAGK010000061.1"/>
</dbReference>
<sequence length="1013" mass="117720">MLPLYLSIEGLYSYQEKQEIDFTQLTESGLFGIFGTVGSGKSSILEAISFALFGDTERLNKTDKRAYNMMNLKSNQTLIVFEFLNFENKKYRFVAQWKRRKNFEDTTTIERTAYEWKDENWIPMDSADGAKVTNLSYSNFRRTIIIPQGQFKEFLELKGKDRSEMMKEIFYLNKFDLGPKVGMLQAQNNRKLENMRGALSGFESISAEALSLKKKEVEEAKESLEITKQGYQELLQKVQSLQEYKDKQNELQSKSSQYQELSSKKEKVKQQEQELNRYEKTSNAFREPLNQIQSLNIDRESLIHKIENFQASKERQSQEIDVLEKEIQDIQKDYLGINTLRAKAEDYKHLLQIKENDKKEIELQHRLTKGDPIVIKAKATEDIVTNKLAELEKQLEILKAEKIDTTQLIDMEKWYQRKESLQQQEKQLQEQLLAAQAQIAEELSIITSAGYLETNWEQMLSNELNLIEQQMLKQRDQETHLKVQARLAGFANDLQNGLPCPLCGALDHPQPMQSAHVNEELDSNERVKNELEQSKRDFLQVRDKLTKCNVALIGKRNSESQLLKTLEQLQDSLAAHIATFEWTGYSTEDSSAFEAQKQKLKLNEEQSSNLELQIKQQREELQRTQASISRFEKELDSIRNEMAIVQGLSIHNKGLLQQIQWEEFKDIAIDEIRHDKLTLDNRIIYIESTYLQLTQKINTFKTKLAEIVGQYNTSKEQLSIYNQQIKSRQEQLAKLLKEFQFNDITEVQQIIRRSIPVEQYRQEIQQFYIRLEVLESQIASLNEYLSSKAFTDEELETTADLFALKKEELELQLALTGALEKELSFITVEFGKKEKLLEEFEKLSNRGSNLKTLENLFKGNGFVNYISSIHLRQMCEMANHRFHRLTRNQLSLTVNENNEFEVIDYLNDGHRRSVKTLSGGQSFQASLCLALALAENIQSLNKADRNFFFIDEGFGTQDADSINTVFDTLQYLHQENRVVGIISHVEELKERIPSSITIVKDHEKGSRVSHSIN</sequence>
<dbReference type="Pfam" id="PF13558">
    <property type="entry name" value="SbcC_Walker_B"/>
    <property type="match status" value="1"/>
</dbReference>
<gene>
    <name evidence="3" type="ORF">HX018_16755</name>
</gene>
<dbReference type="SUPFAM" id="SSF52540">
    <property type="entry name" value="P-loop containing nucleoside triphosphate hydrolases"/>
    <property type="match status" value="1"/>
</dbReference>
<reference evidence="3" key="2">
    <citation type="journal article" date="2022" name="Sci. Total Environ.">
        <title>Prevalence, transmission, and molecular epidemiology of tet(X)-positive bacteria among humans, animals, and environmental niches in China: An epidemiological, and genomic-based study.</title>
        <authorList>
            <person name="Dong N."/>
            <person name="Zeng Y."/>
            <person name="Cai C."/>
            <person name="Sun C."/>
            <person name="Lu J."/>
            <person name="Liu C."/>
            <person name="Zhou H."/>
            <person name="Sun Q."/>
            <person name="Shu L."/>
            <person name="Wang H."/>
            <person name="Wang Y."/>
            <person name="Wang S."/>
            <person name="Wu C."/>
            <person name="Chan E.W."/>
            <person name="Chen G."/>
            <person name="Shen Z."/>
            <person name="Chen S."/>
            <person name="Zhang R."/>
        </authorList>
    </citation>
    <scope>NUCLEOTIDE SEQUENCE</scope>
    <source>
        <strain evidence="3">R1692</strain>
    </source>
</reference>
<dbReference type="PANTHER" id="PTHR32114:SF2">
    <property type="entry name" value="ABC TRANSPORTER ABCH.3"/>
    <property type="match status" value="1"/>
</dbReference>
<dbReference type="Gene3D" id="3.40.50.300">
    <property type="entry name" value="P-loop containing nucleotide triphosphate hydrolases"/>
    <property type="match status" value="2"/>
</dbReference>
<proteinExistence type="predicted"/>
<keyword evidence="4" id="KW-1185">Reference proteome</keyword>
<dbReference type="PANTHER" id="PTHR32114">
    <property type="entry name" value="ABC TRANSPORTER ABCH.3"/>
    <property type="match status" value="1"/>
</dbReference>
<feature type="coiled-coil region" evidence="1">
    <location>
        <begin position="593"/>
        <end position="641"/>
    </location>
</feature>
<protein>
    <submittedName>
        <fullName evidence="3">SMC family ATPase</fullName>
    </submittedName>
</protein>
<comment type="caution">
    <text evidence="3">The sequence shown here is derived from an EMBL/GenBank/DDBJ whole genome shotgun (WGS) entry which is preliminary data.</text>
</comment>
<feature type="coiled-coil region" evidence="1">
    <location>
        <begin position="517"/>
        <end position="544"/>
    </location>
</feature>
<reference evidence="3" key="1">
    <citation type="submission" date="2020-06" db="EMBL/GenBank/DDBJ databases">
        <authorList>
            <person name="Dong N."/>
        </authorList>
    </citation>
    <scope>NUCLEOTIDE SEQUENCE</scope>
    <source>
        <strain evidence="3">R1692</strain>
    </source>
</reference>
<keyword evidence="1" id="KW-0175">Coiled coil</keyword>
<organism evidence="3 4">
    <name type="scientific">Sphingobacterium hotanense</name>
    <dbReference type="NCBI Taxonomy" id="649196"/>
    <lineage>
        <taxon>Bacteria</taxon>
        <taxon>Pseudomonadati</taxon>
        <taxon>Bacteroidota</taxon>
        <taxon>Sphingobacteriia</taxon>
        <taxon>Sphingobacteriales</taxon>
        <taxon>Sphingobacteriaceae</taxon>
        <taxon>Sphingobacterium</taxon>
    </lineage>
</organism>
<evidence type="ECO:0000313" key="3">
    <source>
        <dbReference type="EMBL" id="MDM1049891.1"/>
    </source>
</evidence>
<evidence type="ECO:0000256" key="2">
    <source>
        <dbReference type="SAM" id="MobiDB-lite"/>
    </source>
</evidence>
<accession>A0ABT7NRY8</accession>
<dbReference type="InterPro" id="IPR027417">
    <property type="entry name" value="P-loop_NTPase"/>
</dbReference>
<feature type="coiled-coil region" evidence="1">
    <location>
        <begin position="718"/>
        <end position="777"/>
    </location>
</feature>
<feature type="region of interest" description="Disordered" evidence="2">
    <location>
        <begin position="248"/>
        <end position="282"/>
    </location>
</feature>
<evidence type="ECO:0000256" key="1">
    <source>
        <dbReference type="SAM" id="Coils"/>
    </source>
</evidence>